<protein>
    <recommendedName>
        <fullName evidence="3">Lipoprotein</fullName>
    </recommendedName>
</protein>
<evidence type="ECO:0000313" key="1">
    <source>
        <dbReference type="EMBL" id="MBV7257592.1"/>
    </source>
</evidence>
<organism evidence="1 2">
    <name type="scientific">Pacificimonas pallii</name>
    <dbReference type="NCBI Taxonomy" id="2827236"/>
    <lineage>
        <taxon>Bacteria</taxon>
        <taxon>Pseudomonadati</taxon>
        <taxon>Pseudomonadota</taxon>
        <taxon>Alphaproteobacteria</taxon>
        <taxon>Sphingomonadales</taxon>
        <taxon>Sphingosinicellaceae</taxon>
        <taxon>Pacificimonas</taxon>
    </lineage>
</organism>
<dbReference type="RefSeq" id="WP_218446433.1">
    <property type="nucleotide sequence ID" value="NZ_JAGSPA010000004.1"/>
</dbReference>
<keyword evidence="2" id="KW-1185">Reference proteome</keyword>
<dbReference type="Proteomes" id="UP000722336">
    <property type="component" value="Unassembled WGS sequence"/>
</dbReference>
<dbReference type="PROSITE" id="PS51257">
    <property type="entry name" value="PROKAR_LIPOPROTEIN"/>
    <property type="match status" value="1"/>
</dbReference>
<accession>A0ABS6SGQ6</accession>
<evidence type="ECO:0008006" key="3">
    <source>
        <dbReference type="Google" id="ProtNLM"/>
    </source>
</evidence>
<evidence type="ECO:0000313" key="2">
    <source>
        <dbReference type="Proteomes" id="UP000722336"/>
    </source>
</evidence>
<dbReference type="EMBL" id="JAGSPA010000004">
    <property type="protein sequence ID" value="MBV7257592.1"/>
    <property type="molecule type" value="Genomic_DNA"/>
</dbReference>
<name>A0ABS6SGQ6_9SPHN</name>
<sequence length="156" mass="18431">MNSEKFLASLLLILVISCAPPVDFETTERKEFRKKICNNENLFQILNIDAWERYVQIVDDIQSDKSTLSYDSQKKISDLGYFLKQADIPDYHKPTGIEVTYTYLFFENRKIAVLKNVFFYPENEEKRNQIGPTPAITNCLEITHFDEHIRFRYLGY</sequence>
<gene>
    <name evidence="1" type="ORF">KCG44_12440</name>
</gene>
<proteinExistence type="predicted"/>
<reference evidence="1 2" key="1">
    <citation type="submission" date="2021-04" db="EMBL/GenBank/DDBJ databases">
        <authorList>
            <person name="Pira H."/>
            <person name="Risdian C."/>
            <person name="Wink J."/>
        </authorList>
    </citation>
    <scope>NUCLEOTIDE SEQUENCE [LARGE SCALE GENOMIC DNA]</scope>
    <source>
        <strain evidence="1 2">WHA3</strain>
    </source>
</reference>
<comment type="caution">
    <text evidence="1">The sequence shown here is derived from an EMBL/GenBank/DDBJ whole genome shotgun (WGS) entry which is preliminary data.</text>
</comment>